<reference evidence="1 2" key="1">
    <citation type="submission" date="2020-08" db="EMBL/GenBank/DDBJ databases">
        <authorList>
            <person name="Seo M.-J."/>
        </authorList>
    </citation>
    <scope>NUCLEOTIDE SEQUENCE [LARGE SCALE GENOMIC DNA]</scope>
    <source>
        <strain evidence="1 2">MBLA0160</strain>
    </source>
</reference>
<keyword evidence="2" id="KW-1185">Reference proteome</keyword>
<proteinExistence type="predicted"/>
<comment type="caution">
    <text evidence="1">The sequence shown here is derived from an EMBL/GenBank/DDBJ whole genome shotgun (WGS) entry which is preliminary data.</text>
</comment>
<dbReference type="RefSeq" id="WP_185192349.1">
    <property type="nucleotide sequence ID" value="NZ_JACKXD010000002.1"/>
</dbReference>
<evidence type="ECO:0000313" key="2">
    <source>
        <dbReference type="Proteomes" id="UP000546257"/>
    </source>
</evidence>
<name>A0A7J9SI05_9EURY</name>
<evidence type="ECO:0000313" key="1">
    <source>
        <dbReference type="EMBL" id="MBB6645993.1"/>
    </source>
</evidence>
<organism evidence="1 2">
    <name type="scientific">Halobellus ruber</name>
    <dbReference type="NCBI Taxonomy" id="2761102"/>
    <lineage>
        <taxon>Archaea</taxon>
        <taxon>Methanobacteriati</taxon>
        <taxon>Methanobacteriota</taxon>
        <taxon>Stenosarchaea group</taxon>
        <taxon>Halobacteria</taxon>
        <taxon>Halobacteriales</taxon>
        <taxon>Haloferacaceae</taxon>
        <taxon>Halobellus</taxon>
    </lineage>
</organism>
<accession>A0A7J9SI05</accession>
<dbReference type="EMBL" id="JACKXD010000002">
    <property type="protein sequence ID" value="MBB6645993.1"/>
    <property type="molecule type" value="Genomic_DNA"/>
</dbReference>
<dbReference type="Proteomes" id="UP000546257">
    <property type="component" value="Unassembled WGS sequence"/>
</dbReference>
<dbReference type="AlphaFoldDB" id="A0A7J9SI05"/>
<sequence length="164" mass="18158">MDRRGYLTLIGSSAVALTGGTALAASQNESRADYRGDRKVVYNHDGLDLRLCADNVHLGDEVEFEASNTGDSPISLGCHNPWAIQQYSGGDWHHVTWTEARYYYMCATELGAGESFTEEVTLSESAFERDEDEDYVELHAGRHRFLLLGPAPFVALDFNIHKAG</sequence>
<protein>
    <submittedName>
        <fullName evidence="1">Uncharacterized protein</fullName>
    </submittedName>
</protein>
<gene>
    <name evidence="1" type="ORF">H5V44_06785</name>
</gene>